<comment type="subcellular location">
    <subcellularLocation>
        <location evidence="1">Cell inner membrane</location>
        <topology evidence="1">Peripheral membrane protein</topology>
    </subcellularLocation>
</comment>
<dbReference type="InterPro" id="IPR003439">
    <property type="entry name" value="ABC_transporter-like_ATP-bd"/>
</dbReference>
<reference evidence="8" key="1">
    <citation type="submission" date="2018-03" db="EMBL/GenBank/DDBJ databases">
        <title>Genomic analysis of the strain SH-1 isolated from shrimp intestine.</title>
        <authorList>
            <person name="Kim Y.-S."/>
            <person name="Kim S.-E."/>
            <person name="Kim K.-H."/>
        </authorList>
    </citation>
    <scope>NUCLEOTIDE SEQUENCE [LARGE SCALE GENOMIC DNA]</scope>
    <source>
        <strain evidence="8">SH-1</strain>
    </source>
</reference>
<dbReference type="GO" id="GO:0005886">
    <property type="term" value="C:plasma membrane"/>
    <property type="evidence" value="ECO:0007669"/>
    <property type="project" value="UniProtKB-SubCell"/>
</dbReference>
<dbReference type="AlphaFoldDB" id="A0A2S0MM02"/>
<dbReference type="SUPFAM" id="SSF52540">
    <property type="entry name" value="P-loop containing nucleoside triphosphate hydrolases"/>
    <property type="match status" value="1"/>
</dbReference>
<proteinExistence type="inferred from homology"/>
<evidence type="ECO:0000256" key="5">
    <source>
        <dbReference type="ARBA" id="ARBA00022840"/>
    </source>
</evidence>
<dbReference type="PANTHER" id="PTHR43776">
    <property type="entry name" value="TRANSPORT ATP-BINDING PROTEIN"/>
    <property type="match status" value="1"/>
</dbReference>
<dbReference type="FunFam" id="3.40.50.300:FF:000016">
    <property type="entry name" value="Oligopeptide ABC transporter ATP-binding component"/>
    <property type="match status" value="1"/>
</dbReference>
<dbReference type="KEGG" id="thas:C6Y53_03835"/>
<dbReference type="InterPro" id="IPR017871">
    <property type="entry name" value="ABC_transporter-like_CS"/>
</dbReference>
<gene>
    <name evidence="7" type="ORF">C6Y53_03835</name>
</gene>
<dbReference type="Pfam" id="PF08352">
    <property type="entry name" value="oligo_HPY"/>
    <property type="match status" value="1"/>
</dbReference>
<accession>A0A2S0MM02</accession>
<keyword evidence="3" id="KW-0813">Transport</keyword>
<feature type="domain" description="ABC transporter" evidence="6">
    <location>
        <begin position="13"/>
        <end position="260"/>
    </location>
</feature>
<dbReference type="SMART" id="SM00382">
    <property type="entry name" value="AAA"/>
    <property type="match status" value="1"/>
</dbReference>
<evidence type="ECO:0000256" key="1">
    <source>
        <dbReference type="ARBA" id="ARBA00004417"/>
    </source>
</evidence>
<evidence type="ECO:0000313" key="7">
    <source>
        <dbReference type="EMBL" id="AVO36909.1"/>
    </source>
</evidence>
<protein>
    <submittedName>
        <fullName evidence="7">ATP-binding cassette domain-containing protein</fullName>
    </submittedName>
</protein>
<dbReference type="InterPro" id="IPR027417">
    <property type="entry name" value="P-loop_NTPase"/>
</dbReference>
<evidence type="ECO:0000256" key="4">
    <source>
        <dbReference type="ARBA" id="ARBA00022741"/>
    </source>
</evidence>
<organism evidence="7 8">
    <name type="scientific">Pukyongiella litopenaei</name>
    <dbReference type="NCBI Taxonomy" id="2605946"/>
    <lineage>
        <taxon>Bacteria</taxon>
        <taxon>Pseudomonadati</taxon>
        <taxon>Pseudomonadota</taxon>
        <taxon>Alphaproteobacteria</taxon>
        <taxon>Rhodobacterales</taxon>
        <taxon>Paracoccaceae</taxon>
        <taxon>Pukyongiella</taxon>
    </lineage>
</organism>
<name>A0A2S0MM02_9RHOB</name>
<dbReference type="GO" id="GO:0015833">
    <property type="term" value="P:peptide transport"/>
    <property type="evidence" value="ECO:0007669"/>
    <property type="project" value="InterPro"/>
</dbReference>
<keyword evidence="5 7" id="KW-0067">ATP-binding</keyword>
<dbReference type="PROSITE" id="PS50893">
    <property type="entry name" value="ABC_TRANSPORTER_2"/>
    <property type="match status" value="1"/>
</dbReference>
<dbReference type="InterPro" id="IPR003593">
    <property type="entry name" value="AAA+_ATPase"/>
</dbReference>
<evidence type="ECO:0000256" key="2">
    <source>
        <dbReference type="ARBA" id="ARBA00005417"/>
    </source>
</evidence>
<dbReference type="RefSeq" id="WP_106471223.1">
    <property type="nucleotide sequence ID" value="NZ_CP027665.1"/>
</dbReference>
<evidence type="ECO:0000259" key="6">
    <source>
        <dbReference type="PROSITE" id="PS50893"/>
    </source>
</evidence>
<dbReference type="InterPro" id="IPR050319">
    <property type="entry name" value="ABC_transp_ATP-bind"/>
</dbReference>
<dbReference type="PANTHER" id="PTHR43776:SF7">
    <property type="entry name" value="D,D-DIPEPTIDE TRANSPORT ATP-BINDING PROTEIN DDPF-RELATED"/>
    <property type="match status" value="1"/>
</dbReference>
<keyword evidence="8" id="KW-1185">Reference proteome</keyword>
<dbReference type="GO" id="GO:0016887">
    <property type="term" value="F:ATP hydrolysis activity"/>
    <property type="evidence" value="ECO:0007669"/>
    <property type="project" value="InterPro"/>
</dbReference>
<dbReference type="EMBL" id="CP027665">
    <property type="protein sequence ID" value="AVO36909.1"/>
    <property type="molecule type" value="Genomic_DNA"/>
</dbReference>
<sequence length="335" mass="36856">MTDIAATPLLKATKLSKVYRIGRSLLPSRRQQVHAVNEVSLEVMPGETLGIVGESGCGKSSLGRCLMRLQDITSGQLEFDGRDITHLSPRRIRPLRREMQMVFQDPAASLNARRRVGDLLAEPYRIHGIGSGSDIDDRVSELLRRVGLRPEHALRFPHEFSGGQKQRIGIARALALNPRLLVADEPVSALDVSIQAQIINLLADLREELGLTYIFVAHDLAVVRQISNRVAVMYLGAIVEIGDADDVFSRPRHPYTRVLRDAMPRPSLYPPRRARTGIAGDLPSPFALPSGCPYRTRCAFAQPKCAAERPALTTGADGRGVACHFPLRDEVTADP</sequence>
<dbReference type="NCBIfam" id="TIGR01727">
    <property type="entry name" value="oligo_HPY"/>
    <property type="match status" value="1"/>
</dbReference>
<keyword evidence="4" id="KW-0547">Nucleotide-binding</keyword>
<dbReference type="Proteomes" id="UP000237655">
    <property type="component" value="Chromosome"/>
</dbReference>
<dbReference type="Gene3D" id="3.40.50.300">
    <property type="entry name" value="P-loop containing nucleotide triphosphate hydrolases"/>
    <property type="match status" value="1"/>
</dbReference>
<dbReference type="PROSITE" id="PS00211">
    <property type="entry name" value="ABC_TRANSPORTER_1"/>
    <property type="match status" value="1"/>
</dbReference>
<evidence type="ECO:0000313" key="8">
    <source>
        <dbReference type="Proteomes" id="UP000237655"/>
    </source>
</evidence>
<dbReference type="InterPro" id="IPR013563">
    <property type="entry name" value="Oligopep_ABC_C"/>
</dbReference>
<dbReference type="GO" id="GO:0005524">
    <property type="term" value="F:ATP binding"/>
    <property type="evidence" value="ECO:0007669"/>
    <property type="project" value="UniProtKB-KW"/>
</dbReference>
<dbReference type="CDD" id="cd03257">
    <property type="entry name" value="ABC_NikE_OppD_transporters"/>
    <property type="match status" value="1"/>
</dbReference>
<dbReference type="Pfam" id="PF00005">
    <property type="entry name" value="ABC_tran"/>
    <property type="match status" value="1"/>
</dbReference>
<dbReference type="GO" id="GO:0055085">
    <property type="term" value="P:transmembrane transport"/>
    <property type="evidence" value="ECO:0007669"/>
    <property type="project" value="UniProtKB-ARBA"/>
</dbReference>
<evidence type="ECO:0000256" key="3">
    <source>
        <dbReference type="ARBA" id="ARBA00022448"/>
    </source>
</evidence>
<comment type="similarity">
    <text evidence="2">Belongs to the ABC transporter superfamily.</text>
</comment>